<accession>R0LYB6</accession>
<organism evidence="1 2">
    <name type="scientific">Anas platyrhynchos</name>
    <name type="common">Mallard</name>
    <name type="synonym">Anas boschas</name>
    <dbReference type="NCBI Taxonomy" id="8839"/>
    <lineage>
        <taxon>Eukaryota</taxon>
        <taxon>Metazoa</taxon>
        <taxon>Chordata</taxon>
        <taxon>Craniata</taxon>
        <taxon>Vertebrata</taxon>
        <taxon>Euteleostomi</taxon>
        <taxon>Archelosauria</taxon>
        <taxon>Archosauria</taxon>
        <taxon>Dinosauria</taxon>
        <taxon>Saurischia</taxon>
        <taxon>Theropoda</taxon>
        <taxon>Coelurosauria</taxon>
        <taxon>Aves</taxon>
        <taxon>Neognathae</taxon>
        <taxon>Galloanserae</taxon>
        <taxon>Anseriformes</taxon>
        <taxon>Anatidae</taxon>
        <taxon>Anatinae</taxon>
        <taxon>Anas</taxon>
    </lineage>
</organism>
<name>R0LYB6_ANAPL</name>
<proteinExistence type="predicted"/>
<protein>
    <submittedName>
        <fullName evidence="1">Uncharacterized protein</fullName>
    </submittedName>
</protein>
<evidence type="ECO:0000313" key="2">
    <source>
        <dbReference type="Proteomes" id="UP000296049"/>
    </source>
</evidence>
<reference evidence="2" key="1">
    <citation type="journal article" date="2013" name="Nat. Genet.">
        <title>The duck genome and transcriptome provide insight into an avian influenza virus reservoir species.</title>
        <authorList>
            <person name="Huang Y."/>
            <person name="Li Y."/>
            <person name="Burt D.W."/>
            <person name="Chen H."/>
            <person name="Zhang Y."/>
            <person name="Qian W."/>
            <person name="Kim H."/>
            <person name="Gan S."/>
            <person name="Zhao Y."/>
            <person name="Li J."/>
            <person name="Yi K."/>
            <person name="Feng H."/>
            <person name="Zhu P."/>
            <person name="Li B."/>
            <person name="Liu Q."/>
            <person name="Fairley S."/>
            <person name="Magor K.E."/>
            <person name="Du Z."/>
            <person name="Hu X."/>
            <person name="Goodman L."/>
            <person name="Tafer H."/>
            <person name="Vignal A."/>
            <person name="Lee T."/>
            <person name="Kim K.W."/>
            <person name="Sheng Z."/>
            <person name="An Y."/>
            <person name="Searle S."/>
            <person name="Herrero J."/>
            <person name="Groenen M.A."/>
            <person name="Crooijmans R.P."/>
            <person name="Faraut T."/>
            <person name="Cai Q."/>
            <person name="Webster R.G."/>
            <person name="Aldridge J.R."/>
            <person name="Warren W.C."/>
            <person name="Bartschat S."/>
            <person name="Kehr S."/>
            <person name="Marz M."/>
            <person name="Stadler P.F."/>
            <person name="Smith J."/>
            <person name="Kraus R.H."/>
            <person name="Zhao Y."/>
            <person name="Ren L."/>
            <person name="Fei J."/>
            <person name="Morisson M."/>
            <person name="Kaiser P."/>
            <person name="Griffin D.K."/>
            <person name="Rao M."/>
            <person name="Pitel F."/>
            <person name="Wang J."/>
            <person name="Li N."/>
        </authorList>
    </citation>
    <scope>NUCLEOTIDE SEQUENCE [LARGE SCALE GENOMIC DNA]</scope>
</reference>
<keyword evidence="2" id="KW-1185">Reference proteome</keyword>
<evidence type="ECO:0000313" key="1">
    <source>
        <dbReference type="EMBL" id="EOB05443.1"/>
    </source>
</evidence>
<sequence length="271" mass="29354">MGTDEKQGRRTDCSGSYWLQVQEGAGTTPPALVLQPKPCLTSALHRGTRQIKQSEPAPTWTKPSENFPPGWKYSGDCQRDCTFLVQPLWSAWLEPAAASRGAGSGVRGGDDAGQDLCVRHLSAASRGICTRLLLPDLLQRAVLCQTHSVFLGSGFFQDTCGGAAQCSGTGACRGGKVSLQELTLQSHVHQGDLKQQPTGSLQGELLAQAVRRAGSPLALFFTLWDPSKQKCTSLGQEGTLAGSQQKKKLITMRFQQGYEKDMHFQQGYEKE</sequence>
<gene>
    <name evidence="1" type="ORF">Anapl_06594</name>
</gene>
<dbReference type="EMBL" id="KB742689">
    <property type="protein sequence ID" value="EOB05443.1"/>
    <property type="molecule type" value="Genomic_DNA"/>
</dbReference>
<dbReference type="Proteomes" id="UP000296049">
    <property type="component" value="Unassembled WGS sequence"/>
</dbReference>
<dbReference type="AlphaFoldDB" id="R0LYB6"/>